<dbReference type="KEGG" id="toy:FO059_16615"/>
<reference evidence="1 2" key="2">
    <citation type="submission" date="2019-07" db="EMBL/GenBank/DDBJ databases">
        <authorList>
            <person name="Huang Y."/>
        </authorList>
    </citation>
    <scope>NUCLEOTIDE SEQUENCE [LARGE SCALE GENOMIC DNA]</scope>
    <source>
        <strain evidence="1 2">HY188</strain>
    </source>
</reference>
<dbReference type="AlphaFoldDB" id="A0A516X8Q1"/>
<keyword evidence="2" id="KW-1185">Reference proteome</keyword>
<evidence type="ECO:0000313" key="1">
    <source>
        <dbReference type="EMBL" id="QDQ99456.1"/>
    </source>
</evidence>
<gene>
    <name evidence="1" type="ORF">FO059_16615</name>
</gene>
<organism evidence="1 2">
    <name type="scientific">Tomitella fengzijianii</name>
    <dbReference type="NCBI Taxonomy" id="2597660"/>
    <lineage>
        <taxon>Bacteria</taxon>
        <taxon>Bacillati</taxon>
        <taxon>Actinomycetota</taxon>
        <taxon>Actinomycetes</taxon>
        <taxon>Mycobacteriales</taxon>
        <taxon>Tomitella</taxon>
    </lineage>
</organism>
<sequence length="432" mass="46201">MKTPERAGAPACTGTLGRQRLASLVPELLLAGHLIDRAAMPHVLARLGREGMTAVAIEEWLAASPVYTRRMQQALGFPGADVPTVFKGMQLDIGAPPQFMDFRYQVHDARHGAFHLDHCGALLDVEPMGPDYVTAMCHDIEDPTFDGTAAATNPRARCRPVHRPPRAPADRTPHCEWTVTIDEDAPPAPYPPQAAAMDRTEAARVPLDRIVPGSGGRDDYAGPLLADLRWDEWSGPALHRMAQEIALQGHMLVLGSAMALRNRLDARDVQDILLHQCTGIAAVTSDRLCTALDLPRNSTGLAELLAIHPALTPYPYVGARVVPGPEPVLELPQDSPAVRDGAWPALLATRAGAPALDALVRGVDPRFSTHIVSGPEKEGGAAGRRVVRIAIRTDARPHPESDDAALTRFSGGAGFAFDDARPSLPLTVVGSG</sequence>
<name>A0A516X8Q1_9ACTN</name>
<dbReference type="Proteomes" id="UP000317344">
    <property type="component" value="Chromosome"/>
</dbReference>
<reference evidence="1 2" key="1">
    <citation type="submission" date="2019-07" db="EMBL/GenBank/DDBJ databases">
        <title>Tomitella cavernea sp. nov., an actinomycete isolated from soil.</title>
        <authorList>
            <person name="Cheng J."/>
        </authorList>
    </citation>
    <scope>NUCLEOTIDE SEQUENCE [LARGE SCALE GENOMIC DNA]</scope>
    <source>
        <strain evidence="1 2">HY188</strain>
    </source>
</reference>
<dbReference type="EMBL" id="CP041765">
    <property type="protein sequence ID" value="QDQ99456.1"/>
    <property type="molecule type" value="Genomic_DNA"/>
</dbReference>
<evidence type="ECO:0000313" key="2">
    <source>
        <dbReference type="Proteomes" id="UP000317344"/>
    </source>
</evidence>
<accession>A0A516X8Q1</accession>
<dbReference type="OrthoDB" id="3461157at2"/>
<protein>
    <submittedName>
        <fullName evidence="1">Uncharacterized protein</fullName>
    </submittedName>
</protein>
<proteinExistence type="predicted"/>